<dbReference type="KEGG" id="oai:OLEAN_C33260"/>
<dbReference type="HOGENOM" id="CLU_634148_0_0_6"/>
<dbReference type="OrthoDB" id="5491642at2"/>
<evidence type="ECO:0000313" key="2">
    <source>
        <dbReference type="Proteomes" id="UP000032749"/>
    </source>
</evidence>
<proteinExistence type="predicted"/>
<gene>
    <name evidence="1" type="ORF">OLEAN_C33260</name>
</gene>
<dbReference type="Proteomes" id="UP000032749">
    <property type="component" value="Chromosome"/>
</dbReference>
<reference evidence="1 2" key="1">
    <citation type="journal article" date="2013" name="Nat. Commun.">
        <title>Genome sequence and functional genomic analysis of the oil-degrading bacterium Oleispira antarctica.</title>
        <authorList>
            <person name="Kube M."/>
            <person name="Chernikova T.N."/>
            <person name="Al-Ramahi Y."/>
            <person name="Beloqui A."/>
            <person name="Lopez-Cortez N."/>
            <person name="Guazzaroni M.E."/>
            <person name="Heipieper H.J."/>
            <person name="Klages S."/>
            <person name="Kotsyurbenko O.R."/>
            <person name="Langer I."/>
            <person name="Nechitaylo T.Y."/>
            <person name="Lunsdorf H."/>
            <person name="Fernandez M."/>
            <person name="Juarez S."/>
            <person name="Ciordia S."/>
            <person name="Singer A."/>
            <person name="Kagan O."/>
            <person name="Egorova O."/>
            <person name="Petit P.A."/>
            <person name="Stogios P."/>
            <person name="Kim Y."/>
            <person name="Tchigvintsev A."/>
            <person name="Flick R."/>
            <person name="Denaro R."/>
            <person name="Genovese M."/>
            <person name="Albar J.P."/>
            <person name="Reva O.N."/>
            <person name="Martinez-Gomariz M."/>
            <person name="Tran H."/>
            <person name="Ferrer M."/>
            <person name="Savchenko A."/>
            <person name="Yakunin A.F."/>
            <person name="Yakimov M.M."/>
            <person name="Golyshina O.V."/>
            <person name="Reinhardt R."/>
            <person name="Golyshin P.N."/>
        </authorList>
    </citation>
    <scope>NUCLEOTIDE SEQUENCE [LARGE SCALE GENOMIC DNA]</scope>
</reference>
<name>R4YR17_OLEAN</name>
<keyword evidence="2" id="KW-1185">Reference proteome</keyword>
<sequence length="434" mass="50234">MRLRILIISFIVLFTSGFGFLSSQSSLETDLEDQQDALDSVFVAYWKAGKISLRSLPLTEETEVINFDAINNRQAEALGLGPHLRKVFDTRLLFDRESADPYTFSVTHIFEFSKEIYHMKDKTEHMDEDDYPTFMEVISHGKRITSGEELQLPNPWNNSLDHWAFALVMEARTLFNSWKTYELERVNVDDIKTSDFRSMAYLHKGVDGFRNEWFYLADQSFTNSIAELNKDKFSLASSVEDLANRHLIDGFTVEQQVKLLLRATSYLMRGWSRQQSESDDLMVKAPEDVELALKDFNQLGIDNELVWLAESYLYIKKEDIERANVSLDKLLSSELISDKEKELIAETKEHLKNRESGKALNFLTDKVFMSRLGASYAYSYADEVEWVVFLKKSEEGREILAKFENFESSINKAKEFLSLEEIKNKSKSFIGDLM</sequence>
<accession>R4YR17</accession>
<organism evidence="1 2">
    <name type="scientific">Oleispira antarctica RB-8</name>
    <dbReference type="NCBI Taxonomy" id="698738"/>
    <lineage>
        <taxon>Bacteria</taxon>
        <taxon>Pseudomonadati</taxon>
        <taxon>Pseudomonadota</taxon>
        <taxon>Gammaproteobacteria</taxon>
        <taxon>Oceanospirillales</taxon>
        <taxon>Oceanospirillaceae</taxon>
        <taxon>Oleispira</taxon>
    </lineage>
</organism>
<dbReference type="AlphaFoldDB" id="R4YR17"/>
<protein>
    <submittedName>
        <fullName evidence="1">Uncharacterized protein</fullName>
    </submittedName>
</protein>
<dbReference type="EMBL" id="FO203512">
    <property type="protein sequence ID" value="CCK77502.1"/>
    <property type="molecule type" value="Genomic_DNA"/>
</dbReference>
<dbReference type="STRING" id="698738.OLEAN_C33260"/>
<evidence type="ECO:0000313" key="1">
    <source>
        <dbReference type="EMBL" id="CCK77502.1"/>
    </source>
</evidence>